<dbReference type="SUPFAM" id="SSF53474">
    <property type="entry name" value="alpha/beta-Hydrolases"/>
    <property type="match status" value="1"/>
</dbReference>
<evidence type="ECO:0000313" key="8">
    <source>
        <dbReference type="EMBL" id="KAI1509225.1"/>
    </source>
</evidence>
<dbReference type="SMART" id="SM00320">
    <property type="entry name" value="WD40"/>
    <property type="match status" value="5"/>
</dbReference>
<evidence type="ECO:0000256" key="1">
    <source>
        <dbReference type="ARBA" id="ARBA00004173"/>
    </source>
</evidence>
<evidence type="ECO:0000256" key="4">
    <source>
        <dbReference type="ARBA" id="ARBA00022824"/>
    </source>
</evidence>
<keyword evidence="6" id="KW-0472">Membrane</keyword>
<dbReference type="GO" id="GO:0016020">
    <property type="term" value="C:membrane"/>
    <property type="evidence" value="ECO:0007669"/>
    <property type="project" value="UniProtKB-SubCell"/>
</dbReference>
<dbReference type="InterPro" id="IPR015943">
    <property type="entry name" value="WD40/YVTN_repeat-like_dom_sf"/>
</dbReference>
<keyword evidence="9" id="KW-1185">Reference proteome</keyword>
<evidence type="ECO:0000313" key="9">
    <source>
        <dbReference type="Proteomes" id="UP000249757"/>
    </source>
</evidence>
<dbReference type="InterPro" id="IPR001680">
    <property type="entry name" value="WD40_rpt"/>
</dbReference>
<comment type="subcellular location">
    <subcellularLocation>
        <location evidence="2">Endoplasmic reticulum</location>
    </subcellularLocation>
    <subcellularLocation>
        <location evidence="3">Membrane</location>
    </subcellularLocation>
    <subcellularLocation>
        <location evidence="1">Mitochondrion</location>
    </subcellularLocation>
</comment>
<keyword evidence="5" id="KW-0496">Mitochondrion</keyword>
<accession>A0A922N4Y8</accession>
<evidence type="ECO:0000256" key="3">
    <source>
        <dbReference type="ARBA" id="ARBA00004370"/>
    </source>
</evidence>
<evidence type="ECO:0000256" key="6">
    <source>
        <dbReference type="ARBA" id="ARBA00023136"/>
    </source>
</evidence>
<dbReference type="EMBL" id="NRDI02000021">
    <property type="protein sequence ID" value="KAI1509225.1"/>
    <property type="molecule type" value="Genomic_DNA"/>
</dbReference>
<reference evidence="9" key="1">
    <citation type="journal article" date="2022" name="Microb. Genom.">
        <title>A global pangenome for the wheat fungal pathogen Pyrenophora tritici-repentis and prediction of effector protein structural homology.</title>
        <authorList>
            <person name="Moolhuijzen P.M."/>
            <person name="See P.T."/>
            <person name="Shi G."/>
            <person name="Powell H.R."/>
            <person name="Cockram J."/>
            <person name="Jorgensen L.N."/>
            <person name="Benslimane H."/>
            <person name="Strelkov S.E."/>
            <person name="Turner J."/>
            <person name="Liu Z."/>
            <person name="Moffat C.S."/>
        </authorList>
    </citation>
    <scope>NUCLEOTIDE SEQUENCE [LARGE SCALE GENOMIC DNA]</scope>
</reference>
<sequence length="1362" mass="152678">MQSNSHHRGPVASAASSGSFFSRNFTKRETGRPGDSIEYPKGSIGLITLHNPGEDAVADLIFVHGLNGGSESTWTKNGNPSLFWPSAWLPNDEAFRDVRIHTFGYASGLSRESVLHVPDFARSLLASIHDSPTISSKDHVPMILLGHSMGGLVVKKAYILGHQTKEFEDVARNIFAIFFLATPHQGAGIADTLGRLLALAPGSRPFVQDLSPESPVLQSINEDFPLYSNDLKLFSFYENEPTKIGIGTQLIVEKHCAVMNYPNERKNYLNANHRNVAKFSVQTDPSYLAIRNALATTIASKRASKQTSSQRVGYEQLETLNSFLGITELPDDELESQSLRLSETCTWFLEREKFNQAEVISEAIELEDTNRDISQYLRSYEDHLPAASSKERKAMSMKILRNANGCFLWVTLVVKELRQVHTSTEIRKALLSNTADMDELYGRILNDMANARFGKDLAKAILTWTTFSFRFLSTDELHCAIELDLNDAIDDIERSISTCCGNLVYVDRSKKVQLLHLTVRDFLTRQGMRSEFQIDRADAHRRLALVCLRYLTRSPFMGSESVLKWIEHLARKGELDKVFQAGKTINNLLGRLAQHSPLVELRKELTLLHSWGNDLIHLVTKFGKELSFSPSSIHRLIPPFCPIDSAPSRQFSSPHRGLSVFGRSSEGWQDCLSILNYTKPDRPLTVAISQKFFGMGFFTGKVIVYDDVTCQEQNTLLHGEPVRALSFSQYGSSCASAGAKYIRVWDLTNWTEVHNFRIPVMCLALTFGEEDLLLFAATKSNGLMCWNLANGGAPENLTNWTIDFDDQSGLQSRQPTLAAFCQQQNLLAVVYRGEDLLLWDYERERMHDIYEKETGSNLHGPLKISDGSTTVWSLQFSTLGDDTLLAAAYSDGDLVIYDTIHGTVRDILVGVNAQKLSCSSDDRTLACVDSLGTIQLYDLETGKLLYRLEFEGDAIAPRTLAFTSDNHRLIDIRANQCRLWDPAVLLRQDLDDEDSDTVSVSTVPREVSFRGSMSIHITAIECIMSEFFVFCGKEDGLVHIYDISREPQGTQLFIQTTGVPIMLLHFNVESTMLACSDAGSRVTIRHVKRNGRKNWATAEPLVDLVVGQGVTGLLSSAKFSRYLAATDEKTYLWSRSPDSDDILLQRIKLESKGQWVQHGISTELLLWVSATSAKIYLWSTFEVLHMVSFANMVEPFMAIDHIRPLRHPRYFAAVLIDPTRTQSSQNTISIYDFSDFNTHAQEVGCIQNLGTLSSAVNVIIGIDNDRLVFLDTNNWVRSLPIGTANATAVRHFFIPSDWVSLVRDLVLKLGHSGEIIFVKRAELFVIKRGLDMTDEGIITPRKRRMSPRSAMFGTLPYHASSY</sequence>
<dbReference type="GO" id="GO:0005783">
    <property type="term" value="C:endoplasmic reticulum"/>
    <property type="evidence" value="ECO:0007669"/>
    <property type="project" value="UniProtKB-SubCell"/>
</dbReference>
<evidence type="ECO:0000259" key="7">
    <source>
        <dbReference type="Pfam" id="PF22939"/>
    </source>
</evidence>
<dbReference type="InterPro" id="IPR036322">
    <property type="entry name" value="WD40_repeat_dom_sf"/>
</dbReference>
<dbReference type="Proteomes" id="UP000249757">
    <property type="component" value="Unassembled WGS sequence"/>
</dbReference>
<evidence type="ECO:0000256" key="5">
    <source>
        <dbReference type="ARBA" id="ARBA00023128"/>
    </source>
</evidence>
<dbReference type="Pfam" id="PF00400">
    <property type="entry name" value="WD40"/>
    <property type="match status" value="1"/>
</dbReference>
<dbReference type="Gene3D" id="2.130.10.10">
    <property type="entry name" value="YVTN repeat-like/Quinoprotein amine dehydrogenase"/>
    <property type="match status" value="2"/>
</dbReference>
<protein>
    <submittedName>
        <fullName evidence="8">WD40 repeat protein</fullName>
    </submittedName>
</protein>
<dbReference type="GO" id="GO:0005739">
    <property type="term" value="C:mitochondrion"/>
    <property type="evidence" value="ECO:0007669"/>
    <property type="project" value="UniProtKB-SubCell"/>
</dbReference>
<dbReference type="InterPro" id="IPR052374">
    <property type="entry name" value="SERAC1"/>
</dbReference>
<feature type="domain" description="GPI inositol-deacylase winged helix" evidence="7">
    <location>
        <begin position="446"/>
        <end position="534"/>
    </location>
</feature>
<dbReference type="InterPro" id="IPR054471">
    <property type="entry name" value="GPIID_WHD"/>
</dbReference>
<dbReference type="Pfam" id="PF22939">
    <property type="entry name" value="WHD_GPIID"/>
    <property type="match status" value="1"/>
</dbReference>
<dbReference type="SUPFAM" id="SSF50978">
    <property type="entry name" value="WD40 repeat-like"/>
    <property type="match status" value="2"/>
</dbReference>
<evidence type="ECO:0000256" key="2">
    <source>
        <dbReference type="ARBA" id="ARBA00004240"/>
    </source>
</evidence>
<dbReference type="InterPro" id="IPR029058">
    <property type="entry name" value="AB_hydrolase_fold"/>
</dbReference>
<organism evidence="8 9">
    <name type="scientific">Pyrenophora tritici-repentis</name>
    <dbReference type="NCBI Taxonomy" id="45151"/>
    <lineage>
        <taxon>Eukaryota</taxon>
        <taxon>Fungi</taxon>
        <taxon>Dikarya</taxon>
        <taxon>Ascomycota</taxon>
        <taxon>Pezizomycotina</taxon>
        <taxon>Dothideomycetes</taxon>
        <taxon>Pleosporomycetidae</taxon>
        <taxon>Pleosporales</taxon>
        <taxon>Pleosporineae</taxon>
        <taxon>Pleosporaceae</taxon>
        <taxon>Pyrenophora</taxon>
    </lineage>
</organism>
<keyword evidence="4" id="KW-0256">Endoplasmic reticulum</keyword>
<gene>
    <name evidence="8" type="ORF">Ptr86124_011765</name>
</gene>
<proteinExistence type="predicted"/>
<dbReference type="PANTHER" id="PTHR48182">
    <property type="entry name" value="PROTEIN SERAC1"/>
    <property type="match status" value="1"/>
</dbReference>
<dbReference type="PANTHER" id="PTHR48182:SF2">
    <property type="entry name" value="PROTEIN SERAC1"/>
    <property type="match status" value="1"/>
</dbReference>
<name>A0A922N4Y8_9PLEO</name>
<comment type="caution">
    <text evidence="8">The sequence shown here is derived from an EMBL/GenBank/DDBJ whole genome shotgun (WGS) entry which is preliminary data.</text>
</comment>
<dbReference type="Gene3D" id="3.40.50.1820">
    <property type="entry name" value="alpha/beta hydrolase"/>
    <property type="match status" value="1"/>
</dbReference>